<evidence type="ECO:0000313" key="3">
    <source>
        <dbReference type="Proteomes" id="UP000324222"/>
    </source>
</evidence>
<proteinExistence type="predicted"/>
<keyword evidence="3" id="KW-1185">Reference proteome</keyword>
<dbReference type="AlphaFoldDB" id="A0A5B7CTU8"/>
<accession>A0A5B7CTU8</accession>
<feature type="region of interest" description="Disordered" evidence="1">
    <location>
        <begin position="93"/>
        <end position="116"/>
    </location>
</feature>
<sequence>MEDCMKAGGSIKEKCSEIEKEVGPGCSKGHCCCALLDVCLGNPMCDDGRGLCRTACRDGEEVKYGLCGAHCKCCVAINEVPDRSFYNAKLHHHSTETTNPSGSQQVTQRRHRTPDV</sequence>
<reference evidence="2 3" key="1">
    <citation type="submission" date="2019-05" db="EMBL/GenBank/DDBJ databases">
        <title>Another draft genome of Portunus trituberculatus and its Hox gene families provides insights of decapod evolution.</title>
        <authorList>
            <person name="Jeong J.-H."/>
            <person name="Song I."/>
            <person name="Kim S."/>
            <person name="Choi T."/>
            <person name="Kim D."/>
            <person name="Ryu S."/>
            <person name="Kim W."/>
        </authorList>
    </citation>
    <scope>NUCLEOTIDE SEQUENCE [LARGE SCALE GENOMIC DNA]</scope>
    <source>
        <tissue evidence="2">Muscle</tissue>
    </source>
</reference>
<organism evidence="2 3">
    <name type="scientific">Portunus trituberculatus</name>
    <name type="common">Swimming crab</name>
    <name type="synonym">Neptunus trituberculatus</name>
    <dbReference type="NCBI Taxonomy" id="210409"/>
    <lineage>
        <taxon>Eukaryota</taxon>
        <taxon>Metazoa</taxon>
        <taxon>Ecdysozoa</taxon>
        <taxon>Arthropoda</taxon>
        <taxon>Crustacea</taxon>
        <taxon>Multicrustacea</taxon>
        <taxon>Malacostraca</taxon>
        <taxon>Eumalacostraca</taxon>
        <taxon>Eucarida</taxon>
        <taxon>Decapoda</taxon>
        <taxon>Pleocyemata</taxon>
        <taxon>Brachyura</taxon>
        <taxon>Eubrachyura</taxon>
        <taxon>Portunoidea</taxon>
        <taxon>Portunidae</taxon>
        <taxon>Portuninae</taxon>
        <taxon>Portunus</taxon>
    </lineage>
</organism>
<gene>
    <name evidence="2" type="ORF">E2C01_004752</name>
</gene>
<dbReference type="OrthoDB" id="10615248at2759"/>
<protein>
    <submittedName>
        <fullName evidence="2">Uncharacterized protein</fullName>
    </submittedName>
</protein>
<comment type="caution">
    <text evidence="2">The sequence shown here is derived from an EMBL/GenBank/DDBJ whole genome shotgun (WGS) entry which is preliminary data.</text>
</comment>
<evidence type="ECO:0000313" key="2">
    <source>
        <dbReference type="EMBL" id="MPC12074.1"/>
    </source>
</evidence>
<dbReference type="EMBL" id="VSRR010000196">
    <property type="protein sequence ID" value="MPC12074.1"/>
    <property type="molecule type" value="Genomic_DNA"/>
</dbReference>
<evidence type="ECO:0000256" key="1">
    <source>
        <dbReference type="SAM" id="MobiDB-lite"/>
    </source>
</evidence>
<dbReference type="Proteomes" id="UP000324222">
    <property type="component" value="Unassembled WGS sequence"/>
</dbReference>
<name>A0A5B7CTU8_PORTR</name>
<feature type="compositionally biased region" description="Polar residues" evidence="1">
    <location>
        <begin position="96"/>
        <end position="107"/>
    </location>
</feature>